<organism evidence="2 3">
    <name type="scientific">Eucalyptus globulus</name>
    <name type="common">Tasmanian blue gum</name>
    <dbReference type="NCBI Taxonomy" id="34317"/>
    <lineage>
        <taxon>Eukaryota</taxon>
        <taxon>Viridiplantae</taxon>
        <taxon>Streptophyta</taxon>
        <taxon>Embryophyta</taxon>
        <taxon>Tracheophyta</taxon>
        <taxon>Spermatophyta</taxon>
        <taxon>Magnoliopsida</taxon>
        <taxon>eudicotyledons</taxon>
        <taxon>Gunneridae</taxon>
        <taxon>Pentapetalae</taxon>
        <taxon>rosids</taxon>
        <taxon>malvids</taxon>
        <taxon>Myrtales</taxon>
        <taxon>Myrtaceae</taxon>
        <taxon>Myrtoideae</taxon>
        <taxon>Eucalypteae</taxon>
        <taxon>Eucalyptus</taxon>
    </lineage>
</organism>
<comment type="caution">
    <text evidence="2">The sequence shown here is derived from an EMBL/GenBank/DDBJ whole genome shotgun (WGS) entry which is preliminary data.</text>
</comment>
<feature type="region of interest" description="Disordered" evidence="1">
    <location>
        <begin position="98"/>
        <end position="124"/>
    </location>
</feature>
<sequence>MAVGNHLRLCASSRPWKKIFTPLAPSMAYLRHAKRYTQRDDSEAGHGGLEERAPSTAEEFKRVAEEKVKEAEEKLKEAEQGVASQVFDKTYDGTEEAVLGDANLESVKKRYEQHEENADYRRRG</sequence>
<feature type="compositionally biased region" description="Basic and acidic residues" evidence="1">
    <location>
        <begin position="106"/>
        <end position="124"/>
    </location>
</feature>
<keyword evidence="3" id="KW-1185">Reference proteome</keyword>
<name>A0ABD3K8K5_EUCGL</name>
<evidence type="ECO:0000256" key="1">
    <source>
        <dbReference type="SAM" id="MobiDB-lite"/>
    </source>
</evidence>
<gene>
    <name evidence="2" type="ORF">ACJRO7_025337</name>
</gene>
<dbReference type="Proteomes" id="UP001634007">
    <property type="component" value="Unassembled WGS sequence"/>
</dbReference>
<protein>
    <submittedName>
        <fullName evidence="2">Uncharacterized protein</fullName>
    </submittedName>
</protein>
<accession>A0ABD3K8K5</accession>
<reference evidence="2 3" key="1">
    <citation type="submission" date="2024-11" db="EMBL/GenBank/DDBJ databases">
        <title>Chromosome-level genome assembly of Eucalyptus globulus Labill. provides insights into its genome evolution.</title>
        <authorList>
            <person name="Li X."/>
        </authorList>
    </citation>
    <scope>NUCLEOTIDE SEQUENCE [LARGE SCALE GENOMIC DNA]</scope>
    <source>
        <strain evidence="2">CL2024</strain>
        <tissue evidence="2">Fresh tender leaves</tissue>
    </source>
</reference>
<dbReference type="AlphaFoldDB" id="A0ABD3K8K5"/>
<proteinExistence type="predicted"/>
<evidence type="ECO:0000313" key="2">
    <source>
        <dbReference type="EMBL" id="KAL3736366.1"/>
    </source>
</evidence>
<dbReference type="EMBL" id="JBJKBG010000006">
    <property type="protein sequence ID" value="KAL3736366.1"/>
    <property type="molecule type" value="Genomic_DNA"/>
</dbReference>
<feature type="region of interest" description="Disordered" evidence="1">
    <location>
        <begin position="37"/>
        <end position="65"/>
    </location>
</feature>
<evidence type="ECO:0000313" key="3">
    <source>
        <dbReference type="Proteomes" id="UP001634007"/>
    </source>
</evidence>